<evidence type="ECO:0000313" key="10">
    <source>
        <dbReference type="Proteomes" id="UP000317171"/>
    </source>
</evidence>
<proteinExistence type="predicted"/>
<dbReference type="GO" id="GO:0000160">
    <property type="term" value="P:phosphorelay signal transduction system"/>
    <property type="evidence" value="ECO:0007669"/>
    <property type="project" value="InterPro"/>
</dbReference>
<gene>
    <name evidence="9" type="primary">zraR_10</name>
    <name evidence="9" type="ORF">Pan241w_53260</name>
</gene>
<dbReference type="KEGG" id="gaz:Pan241w_53260"/>
<sequence>MADLETVLIIDDDLNIINLVRKFILNEGKRALLASSSNEGLEYLKTDSVDVMFIDLKLPDDDGISLLHKALNLCPNIASVIMTGFGTLESAINAMRLGACDYITKPFNQQQIIYSLQRALSISQANKQLEQKNACEKNELPLENFVAASISMQKVLSLIKKISLFEVPIMLEGEVGVGKKTLARLIHQKSQDDNEPFSHINCSTAVSSELNHKFGNVVLKTLIQKRSLKNIQKGTIYLEDIEQLPSIEQKQLVRMIEDGCIRTPWSTHSNNYSFRLIASTTVELKEEVSKGNFHRSLYDYLNFMPIKVPPLRERRDGIKPLGIHLLEQLSYAWNRNLDEYRHRINNDVWESLINYDWPGNVQELATMLSRIVLLGESSVITNELKQLQHPISTQNNDLISVPLNGDLKSIEQQIIKEVVKRCGGNKAAAARTLRMQRKTLYRILDDRNNFRGSD</sequence>
<keyword evidence="3" id="KW-0805">Transcription regulation</keyword>
<name>A0A517RMU3_9PLAN</name>
<dbReference type="PANTHER" id="PTHR32071:SF117">
    <property type="entry name" value="PTS-DEPENDENT DIHYDROXYACETONE KINASE OPERON REGULATORY PROTEIN-RELATED"/>
    <property type="match status" value="1"/>
</dbReference>
<dbReference type="GO" id="GO:0005524">
    <property type="term" value="F:ATP binding"/>
    <property type="evidence" value="ECO:0007669"/>
    <property type="project" value="UniProtKB-KW"/>
</dbReference>
<dbReference type="InterPro" id="IPR027417">
    <property type="entry name" value="P-loop_NTPase"/>
</dbReference>
<dbReference type="PANTHER" id="PTHR32071">
    <property type="entry name" value="TRANSCRIPTIONAL REGULATORY PROTEIN"/>
    <property type="match status" value="1"/>
</dbReference>
<dbReference type="InterPro" id="IPR011006">
    <property type="entry name" value="CheY-like_superfamily"/>
</dbReference>
<dbReference type="InterPro" id="IPR009057">
    <property type="entry name" value="Homeodomain-like_sf"/>
</dbReference>
<dbReference type="Pfam" id="PF00072">
    <property type="entry name" value="Response_reg"/>
    <property type="match status" value="1"/>
</dbReference>
<dbReference type="CDD" id="cd00009">
    <property type="entry name" value="AAA"/>
    <property type="match status" value="1"/>
</dbReference>
<keyword evidence="4" id="KW-0238">DNA-binding</keyword>
<dbReference type="Proteomes" id="UP000317171">
    <property type="component" value="Chromosome"/>
</dbReference>
<dbReference type="GO" id="GO:0006355">
    <property type="term" value="P:regulation of DNA-templated transcription"/>
    <property type="evidence" value="ECO:0007669"/>
    <property type="project" value="InterPro"/>
</dbReference>
<evidence type="ECO:0000259" key="8">
    <source>
        <dbReference type="PROSITE" id="PS50110"/>
    </source>
</evidence>
<evidence type="ECO:0000256" key="5">
    <source>
        <dbReference type="ARBA" id="ARBA00023163"/>
    </source>
</evidence>
<organism evidence="9 10">
    <name type="scientific">Gimesia alba</name>
    <dbReference type="NCBI Taxonomy" id="2527973"/>
    <lineage>
        <taxon>Bacteria</taxon>
        <taxon>Pseudomonadati</taxon>
        <taxon>Planctomycetota</taxon>
        <taxon>Planctomycetia</taxon>
        <taxon>Planctomycetales</taxon>
        <taxon>Planctomycetaceae</taxon>
        <taxon>Gimesia</taxon>
    </lineage>
</organism>
<evidence type="ECO:0000256" key="3">
    <source>
        <dbReference type="ARBA" id="ARBA00023015"/>
    </source>
</evidence>
<dbReference type="PROSITE" id="PS50110">
    <property type="entry name" value="RESPONSE_REGULATORY"/>
    <property type="match status" value="1"/>
</dbReference>
<dbReference type="AlphaFoldDB" id="A0A517RMU3"/>
<feature type="modified residue" description="4-aspartylphosphate" evidence="6">
    <location>
        <position position="55"/>
    </location>
</feature>
<dbReference type="Pfam" id="PF00158">
    <property type="entry name" value="Sigma54_activat"/>
    <property type="match status" value="1"/>
</dbReference>
<dbReference type="SMART" id="SM00448">
    <property type="entry name" value="REC"/>
    <property type="match status" value="1"/>
</dbReference>
<keyword evidence="2" id="KW-0067">ATP-binding</keyword>
<dbReference type="Gene3D" id="1.10.8.60">
    <property type="match status" value="1"/>
</dbReference>
<feature type="domain" description="Sigma-54 factor interaction" evidence="7">
    <location>
        <begin position="145"/>
        <end position="373"/>
    </location>
</feature>
<dbReference type="EMBL" id="CP036269">
    <property type="protein sequence ID" value="QDT45207.1"/>
    <property type="molecule type" value="Genomic_DNA"/>
</dbReference>
<keyword evidence="1" id="KW-0547">Nucleotide-binding</keyword>
<dbReference type="InterPro" id="IPR001789">
    <property type="entry name" value="Sig_transdc_resp-reg_receiver"/>
</dbReference>
<keyword evidence="5" id="KW-0804">Transcription</keyword>
<dbReference type="OrthoDB" id="288528at2"/>
<evidence type="ECO:0000256" key="6">
    <source>
        <dbReference type="PROSITE-ProRule" id="PRU00169"/>
    </source>
</evidence>
<dbReference type="GO" id="GO:0043565">
    <property type="term" value="F:sequence-specific DNA binding"/>
    <property type="evidence" value="ECO:0007669"/>
    <property type="project" value="InterPro"/>
</dbReference>
<dbReference type="Pfam" id="PF25601">
    <property type="entry name" value="AAA_lid_14"/>
    <property type="match status" value="1"/>
</dbReference>
<keyword evidence="6" id="KW-0597">Phosphoprotein</keyword>
<evidence type="ECO:0000256" key="2">
    <source>
        <dbReference type="ARBA" id="ARBA00022840"/>
    </source>
</evidence>
<evidence type="ECO:0000313" key="9">
    <source>
        <dbReference type="EMBL" id="QDT45207.1"/>
    </source>
</evidence>
<dbReference type="Gene3D" id="3.40.50.300">
    <property type="entry name" value="P-loop containing nucleotide triphosphate hydrolases"/>
    <property type="match status" value="1"/>
</dbReference>
<dbReference type="Gene3D" id="1.10.10.60">
    <property type="entry name" value="Homeodomain-like"/>
    <property type="match status" value="1"/>
</dbReference>
<dbReference type="SUPFAM" id="SSF52540">
    <property type="entry name" value="P-loop containing nucleoside triphosphate hydrolases"/>
    <property type="match status" value="1"/>
</dbReference>
<reference evidence="9 10" key="1">
    <citation type="submission" date="2019-02" db="EMBL/GenBank/DDBJ databases">
        <title>Deep-cultivation of Planctomycetes and their phenomic and genomic characterization uncovers novel biology.</title>
        <authorList>
            <person name="Wiegand S."/>
            <person name="Jogler M."/>
            <person name="Boedeker C."/>
            <person name="Pinto D."/>
            <person name="Vollmers J."/>
            <person name="Rivas-Marin E."/>
            <person name="Kohn T."/>
            <person name="Peeters S.H."/>
            <person name="Heuer A."/>
            <person name="Rast P."/>
            <person name="Oberbeckmann S."/>
            <person name="Bunk B."/>
            <person name="Jeske O."/>
            <person name="Meyerdierks A."/>
            <person name="Storesund J.E."/>
            <person name="Kallscheuer N."/>
            <person name="Luecker S."/>
            <person name="Lage O.M."/>
            <person name="Pohl T."/>
            <person name="Merkel B.J."/>
            <person name="Hornburger P."/>
            <person name="Mueller R.-W."/>
            <person name="Bruemmer F."/>
            <person name="Labrenz M."/>
            <person name="Spormann A.M."/>
            <person name="Op den Camp H."/>
            <person name="Overmann J."/>
            <person name="Amann R."/>
            <person name="Jetten M.S.M."/>
            <person name="Mascher T."/>
            <person name="Medema M.H."/>
            <person name="Devos D.P."/>
            <person name="Kaster A.-K."/>
            <person name="Ovreas L."/>
            <person name="Rohde M."/>
            <person name="Galperin M.Y."/>
            <person name="Jogler C."/>
        </authorList>
    </citation>
    <scope>NUCLEOTIDE SEQUENCE [LARGE SCALE GENOMIC DNA]</scope>
    <source>
        <strain evidence="9 10">Pan241w</strain>
    </source>
</reference>
<dbReference type="InterPro" id="IPR002197">
    <property type="entry name" value="HTH_Fis"/>
</dbReference>
<dbReference type="Pfam" id="PF02954">
    <property type="entry name" value="HTH_8"/>
    <property type="match status" value="1"/>
</dbReference>
<evidence type="ECO:0000256" key="4">
    <source>
        <dbReference type="ARBA" id="ARBA00023125"/>
    </source>
</evidence>
<dbReference type="SUPFAM" id="SSF52172">
    <property type="entry name" value="CheY-like"/>
    <property type="match status" value="1"/>
</dbReference>
<dbReference type="Gene3D" id="3.40.50.2300">
    <property type="match status" value="1"/>
</dbReference>
<dbReference type="SUPFAM" id="SSF46689">
    <property type="entry name" value="Homeodomain-like"/>
    <property type="match status" value="1"/>
</dbReference>
<feature type="domain" description="Response regulatory" evidence="8">
    <location>
        <begin position="6"/>
        <end position="120"/>
    </location>
</feature>
<dbReference type="InterPro" id="IPR002078">
    <property type="entry name" value="Sigma_54_int"/>
</dbReference>
<evidence type="ECO:0000259" key="7">
    <source>
        <dbReference type="PROSITE" id="PS50045"/>
    </source>
</evidence>
<keyword evidence="10" id="KW-1185">Reference proteome</keyword>
<dbReference type="PROSITE" id="PS50045">
    <property type="entry name" value="SIGMA54_INTERACT_4"/>
    <property type="match status" value="1"/>
</dbReference>
<accession>A0A517RMU3</accession>
<dbReference type="RefSeq" id="WP_145221427.1">
    <property type="nucleotide sequence ID" value="NZ_CP036269.1"/>
</dbReference>
<protein>
    <submittedName>
        <fullName evidence="9">Transcriptional regulatory protein ZraR</fullName>
    </submittedName>
</protein>
<evidence type="ECO:0000256" key="1">
    <source>
        <dbReference type="ARBA" id="ARBA00022741"/>
    </source>
</evidence>
<dbReference type="InterPro" id="IPR058031">
    <property type="entry name" value="AAA_lid_NorR"/>
</dbReference>